<dbReference type="Proteomes" id="UP000198253">
    <property type="component" value="Chromosome I"/>
</dbReference>
<dbReference type="Gene3D" id="3.90.1200.10">
    <property type="match status" value="1"/>
</dbReference>
<keyword evidence="3" id="KW-1185">Reference proteome</keyword>
<evidence type="ECO:0000313" key="3">
    <source>
        <dbReference type="Proteomes" id="UP000198253"/>
    </source>
</evidence>
<organism evidence="2 3">
    <name type="scientific">Micromonospora echinospora</name>
    <name type="common">Micromonospora purpurea</name>
    <dbReference type="NCBI Taxonomy" id="1877"/>
    <lineage>
        <taxon>Bacteria</taxon>
        <taxon>Bacillati</taxon>
        <taxon>Actinomycetota</taxon>
        <taxon>Actinomycetes</taxon>
        <taxon>Micromonosporales</taxon>
        <taxon>Micromonosporaceae</taxon>
        <taxon>Micromonospora</taxon>
    </lineage>
</organism>
<keyword evidence="2" id="KW-0808">Transferase</keyword>
<evidence type="ECO:0000313" key="2">
    <source>
        <dbReference type="EMBL" id="SCF13588.1"/>
    </source>
</evidence>
<dbReference type="GO" id="GO:0016301">
    <property type="term" value="F:kinase activity"/>
    <property type="evidence" value="ECO:0007669"/>
    <property type="project" value="UniProtKB-KW"/>
</dbReference>
<dbReference type="InterPro" id="IPR002575">
    <property type="entry name" value="Aminoglycoside_PTrfase"/>
</dbReference>
<dbReference type="Pfam" id="PF01636">
    <property type="entry name" value="APH"/>
    <property type="match status" value="1"/>
</dbReference>
<feature type="domain" description="Aminoglycoside phosphotransferase" evidence="1">
    <location>
        <begin position="61"/>
        <end position="267"/>
    </location>
</feature>
<evidence type="ECO:0000259" key="1">
    <source>
        <dbReference type="Pfam" id="PF01636"/>
    </source>
</evidence>
<gene>
    <name evidence="2" type="ORF">GA0070618_3456</name>
</gene>
<dbReference type="EMBL" id="LT607413">
    <property type="protein sequence ID" value="SCF13588.1"/>
    <property type="molecule type" value="Genomic_DNA"/>
</dbReference>
<accession>A0A1C4XYQ7</accession>
<sequence>MDAMRAVSLPPMSYAVTAERPSWADLPAGLRGAVATRLGAPVRSVRVASAGFTRGFAGVLETADGGRVFVKAASTADQPHLVSWYAREAAILDRLPAGLPVPRPRWTLEAAGWFALGLTAVDGRVPELPWSAADLTATLAGYAEVAAALAVPPADLVAVGLPRLADLAYEDLTWWREVATGREARPGPCPVAGGWEEILPELVRLESLLPGYALTGGLAHGDLRLDNVLVDRSGRAWFCDWTWLCQGPAWFDLAGLLLTAYGSGLDADALFADHPVTAGAPPDALDATLAALSGYYLTGANAAPGTASPHIRAHRLFSGGLALDWLADRRGWPRPAR</sequence>
<protein>
    <submittedName>
        <fullName evidence="2">Predicted kinase, aminoglycoside phosphotransferase (APT) family</fullName>
    </submittedName>
</protein>
<reference evidence="3" key="1">
    <citation type="submission" date="2016-06" db="EMBL/GenBank/DDBJ databases">
        <authorList>
            <person name="Varghese N."/>
            <person name="Submissions Spin"/>
        </authorList>
    </citation>
    <scope>NUCLEOTIDE SEQUENCE [LARGE SCALE GENOMIC DNA]</scope>
    <source>
        <strain evidence="3">DSM 43816</strain>
    </source>
</reference>
<dbReference type="InterPro" id="IPR011009">
    <property type="entry name" value="Kinase-like_dom_sf"/>
</dbReference>
<dbReference type="InParanoid" id="A0A1C4XYQ7"/>
<name>A0A1C4XYQ7_MICEC</name>
<dbReference type="SUPFAM" id="SSF56112">
    <property type="entry name" value="Protein kinase-like (PK-like)"/>
    <property type="match status" value="1"/>
</dbReference>
<keyword evidence="2" id="KW-0418">Kinase</keyword>
<proteinExistence type="predicted"/>
<dbReference type="AlphaFoldDB" id="A0A1C4XYQ7"/>